<feature type="transmembrane region" description="Helical" evidence="2">
    <location>
        <begin position="479"/>
        <end position="499"/>
    </location>
</feature>
<reference evidence="3" key="1">
    <citation type="submission" date="2021-01" db="EMBL/GenBank/DDBJ databases">
        <authorList>
            <person name="Corre E."/>
            <person name="Pelletier E."/>
            <person name="Niang G."/>
            <person name="Scheremetjew M."/>
            <person name="Finn R."/>
            <person name="Kale V."/>
            <person name="Holt S."/>
            <person name="Cochrane G."/>
            <person name="Meng A."/>
            <person name="Brown T."/>
            <person name="Cohen L."/>
        </authorList>
    </citation>
    <scope>NUCLEOTIDE SEQUENCE</scope>
    <source>
        <strain evidence="3">UTEX LB 985</strain>
    </source>
</reference>
<accession>A0A7S2ICP1</accession>
<gene>
    <name evidence="3" type="ORF">CBRE1094_LOCUS33005</name>
</gene>
<keyword evidence="2" id="KW-0472">Membrane</keyword>
<evidence type="ECO:0000256" key="1">
    <source>
        <dbReference type="SAM" id="MobiDB-lite"/>
    </source>
</evidence>
<feature type="compositionally biased region" description="Low complexity" evidence="1">
    <location>
        <begin position="296"/>
        <end position="327"/>
    </location>
</feature>
<evidence type="ECO:0000256" key="2">
    <source>
        <dbReference type="SAM" id="Phobius"/>
    </source>
</evidence>
<proteinExistence type="predicted"/>
<dbReference type="EMBL" id="HBGU01060755">
    <property type="protein sequence ID" value="CAD9515561.1"/>
    <property type="molecule type" value="Transcribed_RNA"/>
</dbReference>
<feature type="region of interest" description="Disordered" evidence="1">
    <location>
        <begin position="278"/>
        <end position="335"/>
    </location>
</feature>
<feature type="compositionally biased region" description="Polar residues" evidence="1">
    <location>
        <begin position="285"/>
        <end position="295"/>
    </location>
</feature>
<name>A0A7S2ICP1_9EUKA</name>
<keyword evidence="2" id="KW-1133">Transmembrane helix</keyword>
<organism evidence="3">
    <name type="scientific">Haptolina brevifila</name>
    <dbReference type="NCBI Taxonomy" id="156173"/>
    <lineage>
        <taxon>Eukaryota</taxon>
        <taxon>Haptista</taxon>
        <taxon>Haptophyta</taxon>
        <taxon>Prymnesiophyceae</taxon>
        <taxon>Prymnesiales</taxon>
        <taxon>Prymnesiaceae</taxon>
        <taxon>Haptolina</taxon>
    </lineage>
</organism>
<keyword evidence="2" id="KW-0812">Transmembrane</keyword>
<protein>
    <submittedName>
        <fullName evidence="3">Uncharacterized protein</fullName>
    </submittedName>
</protein>
<sequence length="559" mass="60570">MIVSLLAASIGTDPPGVCSSQRDIDLKSRDDLISAEEVCGYGRAARGCFTRVDCAKTNAPCTTSDPIFVPKVINEDQPWKYVFGGKDAIPSIKDRHLQSNVIPPGVWWRLPRAILLYARGAKTPADDGCDASHSYCVVPAHRLACTRARAPDHTYPVPGYPMGTVDGKELLTFQKECGITNNLYNRNTITLGLYRADLTFDWIGLSTASFEMVRWKGMARVSAETLMWLHAQTHGAERPCTAPPEPVDGENPPYALLTAELGRDLRAAIDDYYCAAQQGRADDPSSPSISQTLAVSPTGSTSSATTGATSSPTSATTSTAGTQTQAPMSNEVSPEVRSLVEIGKLSSDADVAAVAPLIGAYLTETKTGAAWVNKIKAVLGGRHAALTPEQIRQWVHAWSDEGRRSEGDAFALATEEDQLGVVRQWAVSVMQTSIYGMRSEGKGIVAVLSALGQLVLKLKSTPLEKYKDMAGALRRVAQLIYVFVSSIFGTWVAACKYVARMFNYLSKREGSGWTYKQWHDSFAKPLQEGGPDPPCPRLAPSLRRRTCRKPSCTSRCTPS</sequence>
<evidence type="ECO:0000313" key="3">
    <source>
        <dbReference type="EMBL" id="CAD9515561.1"/>
    </source>
</evidence>
<dbReference type="AlphaFoldDB" id="A0A7S2ICP1"/>